<dbReference type="InterPro" id="IPR011051">
    <property type="entry name" value="RmlC_Cupin_sf"/>
</dbReference>
<dbReference type="Gene3D" id="2.60.120.10">
    <property type="entry name" value="Jelly Rolls"/>
    <property type="match status" value="1"/>
</dbReference>
<proteinExistence type="predicted"/>
<dbReference type="InterPro" id="IPR001387">
    <property type="entry name" value="Cro/C1-type_HTH"/>
</dbReference>
<keyword evidence="4" id="KW-1185">Reference proteome</keyword>
<feature type="domain" description="HTH cro/C1-type" evidence="2">
    <location>
        <begin position="14"/>
        <end position="68"/>
    </location>
</feature>
<dbReference type="CDD" id="cd00093">
    <property type="entry name" value="HTH_XRE"/>
    <property type="match status" value="1"/>
</dbReference>
<keyword evidence="1" id="KW-0238">DNA-binding</keyword>
<protein>
    <submittedName>
        <fullName evidence="3">Helix-turn-helix domain-containing protein</fullName>
    </submittedName>
</protein>
<dbReference type="GO" id="GO:0003677">
    <property type="term" value="F:DNA binding"/>
    <property type="evidence" value="ECO:0007669"/>
    <property type="project" value="UniProtKB-KW"/>
</dbReference>
<dbReference type="Proteomes" id="UP000481109">
    <property type="component" value="Unassembled WGS sequence"/>
</dbReference>
<dbReference type="CDD" id="cd02209">
    <property type="entry name" value="cupin_XRE_C"/>
    <property type="match status" value="1"/>
</dbReference>
<dbReference type="PANTHER" id="PTHR46797:SF1">
    <property type="entry name" value="METHYLPHOSPHONATE SYNTHASE"/>
    <property type="match status" value="1"/>
</dbReference>
<dbReference type="EMBL" id="JAAKZW010000294">
    <property type="protein sequence ID" value="NGO81208.1"/>
    <property type="molecule type" value="Genomic_DNA"/>
</dbReference>
<dbReference type="InterPro" id="IPR010982">
    <property type="entry name" value="Lambda_DNA-bd_dom_sf"/>
</dbReference>
<dbReference type="Pfam" id="PF01381">
    <property type="entry name" value="HTH_3"/>
    <property type="match status" value="1"/>
</dbReference>
<dbReference type="SUPFAM" id="SSF47413">
    <property type="entry name" value="lambda repressor-like DNA-binding domains"/>
    <property type="match status" value="1"/>
</dbReference>
<dbReference type="SMART" id="SM00530">
    <property type="entry name" value="HTH_XRE"/>
    <property type="match status" value="1"/>
</dbReference>
<dbReference type="SUPFAM" id="SSF51182">
    <property type="entry name" value="RmlC-like cupins"/>
    <property type="match status" value="1"/>
</dbReference>
<reference evidence="3 4" key="1">
    <citation type="submission" date="2020-02" db="EMBL/GenBank/DDBJ databases">
        <title>Whole-genome analyses of novel actinobacteria.</title>
        <authorList>
            <person name="Sahin N."/>
            <person name="Tokatli A."/>
        </authorList>
    </citation>
    <scope>NUCLEOTIDE SEQUENCE [LARGE SCALE GENOMIC DNA]</scope>
    <source>
        <strain evidence="3 4">YC504</strain>
    </source>
</reference>
<dbReference type="PROSITE" id="PS50943">
    <property type="entry name" value="HTH_CROC1"/>
    <property type="match status" value="1"/>
</dbReference>
<comment type="caution">
    <text evidence="3">The sequence shown here is derived from an EMBL/GenBank/DDBJ whole genome shotgun (WGS) entry which is preliminary data.</text>
</comment>
<dbReference type="InterPro" id="IPR013096">
    <property type="entry name" value="Cupin_2"/>
</dbReference>
<dbReference type="GO" id="GO:0005829">
    <property type="term" value="C:cytosol"/>
    <property type="evidence" value="ECO:0007669"/>
    <property type="project" value="TreeGrafter"/>
</dbReference>
<dbReference type="Gene3D" id="1.10.260.40">
    <property type="entry name" value="lambda repressor-like DNA-binding domains"/>
    <property type="match status" value="1"/>
</dbReference>
<evidence type="ECO:0000256" key="1">
    <source>
        <dbReference type="ARBA" id="ARBA00023125"/>
    </source>
</evidence>
<evidence type="ECO:0000259" key="2">
    <source>
        <dbReference type="PROSITE" id="PS50943"/>
    </source>
</evidence>
<dbReference type="Pfam" id="PF07883">
    <property type="entry name" value="Cupin_2"/>
    <property type="match status" value="1"/>
</dbReference>
<sequence length="207" mass="21766">MVREHAGRVLGANLRVLREQAGLTLSALARESGIAKGTLSQLESGTGNPTIETVFSLSNALGVPVSTLLTERTDPDVVLVRSGGLEVLSSNAVDLRMLRRMDITDKAIELYDQRVRPGEVQHSAGHPGREHVVVTSGQLRVGPPDAPYELGPGDYVCFDAGRPHIYETVGGSVVSVLMLEYPADAGPPALGGSCGIPAPRKPGRAKG</sequence>
<dbReference type="RefSeq" id="WP_165336609.1">
    <property type="nucleotide sequence ID" value="NZ_JAAKZW010000294.1"/>
</dbReference>
<dbReference type="InterPro" id="IPR014710">
    <property type="entry name" value="RmlC-like_jellyroll"/>
</dbReference>
<organism evidence="3 4">
    <name type="scientific">Streptomyces mesophilus</name>
    <dbReference type="NCBI Taxonomy" id="1775132"/>
    <lineage>
        <taxon>Bacteria</taxon>
        <taxon>Bacillati</taxon>
        <taxon>Actinomycetota</taxon>
        <taxon>Actinomycetes</taxon>
        <taxon>Kitasatosporales</taxon>
        <taxon>Streptomycetaceae</taxon>
        <taxon>Streptomyces</taxon>
    </lineage>
</organism>
<evidence type="ECO:0000313" key="3">
    <source>
        <dbReference type="EMBL" id="NGO81208.1"/>
    </source>
</evidence>
<name>A0A6G4XUT8_9ACTN</name>
<accession>A0A6G4XUT8</accession>
<evidence type="ECO:0000313" key="4">
    <source>
        <dbReference type="Proteomes" id="UP000481109"/>
    </source>
</evidence>
<dbReference type="PANTHER" id="PTHR46797">
    <property type="entry name" value="HTH-TYPE TRANSCRIPTIONAL REGULATOR"/>
    <property type="match status" value="1"/>
</dbReference>
<dbReference type="AlphaFoldDB" id="A0A6G4XUT8"/>
<dbReference type="GO" id="GO:0003700">
    <property type="term" value="F:DNA-binding transcription factor activity"/>
    <property type="evidence" value="ECO:0007669"/>
    <property type="project" value="TreeGrafter"/>
</dbReference>
<gene>
    <name evidence="3" type="ORF">G6045_36925</name>
</gene>
<dbReference type="InterPro" id="IPR050807">
    <property type="entry name" value="TransReg_Diox_bact_type"/>
</dbReference>